<proteinExistence type="predicted"/>
<name>A0AA41QIC7_9MICO</name>
<keyword evidence="1" id="KW-0812">Transmembrane</keyword>
<keyword evidence="1" id="KW-1133">Transmembrane helix</keyword>
<protein>
    <submittedName>
        <fullName evidence="2">Uncharacterized protein</fullName>
    </submittedName>
</protein>
<dbReference type="Proteomes" id="UP001165405">
    <property type="component" value="Unassembled WGS sequence"/>
</dbReference>
<evidence type="ECO:0000256" key="1">
    <source>
        <dbReference type="SAM" id="Phobius"/>
    </source>
</evidence>
<reference evidence="2" key="1">
    <citation type="submission" date="2022-01" db="EMBL/GenBank/DDBJ databases">
        <title>Antribacter sp. nov., isolated from Guizhou of China.</title>
        <authorList>
            <person name="Chengliang C."/>
            <person name="Ya Z."/>
        </authorList>
    </citation>
    <scope>NUCLEOTIDE SEQUENCE</scope>
    <source>
        <strain evidence="2">KLBMP 9083</strain>
    </source>
</reference>
<dbReference type="AlphaFoldDB" id="A0AA41QIC7"/>
<evidence type="ECO:0000313" key="3">
    <source>
        <dbReference type="Proteomes" id="UP001165405"/>
    </source>
</evidence>
<organism evidence="2 3">
    <name type="scientific">Antribacter soli</name>
    <dbReference type="NCBI Taxonomy" id="2910976"/>
    <lineage>
        <taxon>Bacteria</taxon>
        <taxon>Bacillati</taxon>
        <taxon>Actinomycetota</taxon>
        <taxon>Actinomycetes</taxon>
        <taxon>Micrococcales</taxon>
        <taxon>Promicromonosporaceae</taxon>
        <taxon>Antribacter</taxon>
    </lineage>
</organism>
<gene>
    <name evidence="2" type="ORF">L1785_16925</name>
</gene>
<dbReference type="EMBL" id="JAKGSG010000046">
    <property type="protein sequence ID" value="MCF4122664.1"/>
    <property type="molecule type" value="Genomic_DNA"/>
</dbReference>
<accession>A0AA41QIC7</accession>
<keyword evidence="3" id="KW-1185">Reference proteome</keyword>
<dbReference type="RefSeq" id="WP_236090463.1">
    <property type="nucleotide sequence ID" value="NZ_JAKGSG010000046.1"/>
</dbReference>
<feature type="transmembrane region" description="Helical" evidence="1">
    <location>
        <begin position="20"/>
        <end position="42"/>
    </location>
</feature>
<evidence type="ECO:0000313" key="2">
    <source>
        <dbReference type="EMBL" id="MCF4122664.1"/>
    </source>
</evidence>
<comment type="caution">
    <text evidence="2">The sequence shown here is derived from an EMBL/GenBank/DDBJ whole genome shotgun (WGS) entry which is preliminary data.</text>
</comment>
<sequence length="208" mass="22581">MPEPPVQAPPAVGWWRRNAVWVALLPVALVVAAAASSFRIWAFWWPNGLHHEVQHVGAGETAQLSEEYYDLGLDVPERANTWVVREIEVAVTSVQRAEELPEPAYGDPVPVPDGSAVYLVSLRLAAEPRTDLSLCQIVLVADDGTRYGEKSPDIMGNGNRCSPPDADGFLSTEPEWSVTSPILVDEEALISEVRVGFGGPGYVTLDLP</sequence>
<keyword evidence="1" id="KW-0472">Membrane</keyword>